<comment type="caution">
    <text evidence="2">The sequence shown here is derived from an EMBL/GenBank/DDBJ whole genome shotgun (WGS) entry which is preliminary data.</text>
</comment>
<evidence type="ECO:0000313" key="3">
    <source>
        <dbReference type="Proteomes" id="UP000284706"/>
    </source>
</evidence>
<feature type="region of interest" description="Disordered" evidence="1">
    <location>
        <begin position="1"/>
        <end position="34"/>
    </location>
</feature>
<evidence type="ECO:0000256" key="1">
    <source>
        <dbReference type="SAM" id="MobiDB-lite"/>
    </source>
</evidence>
<dbReference type="EMBL" id="NHYE01000746">
    <property type="protein sequence ID" value="PPR03344.1"/>
    <property type="molecule type" value="Genomic_DNA"/>
</dbReference>
<keyword evidence="3" id="KW-1185">Reference proteome</keyword>
<name>A0A409YL75_9AGAR</name>
<dbReference type="InParanoid" id="A0A409YL75"/>
<dbReference type="Proteomes" id="UP000284706">
    <property type="component" value="Unassembled WGS sequence"/>
</dbReference>
<proteinExistence type="predicted"/>
<dbReference type="OrthoDB" id="3069144at2759"/>
<dbReference type="AlphaFoldDB" id="A0A409YL75"/>
<organism evidence="2 3">
    <name type="scientific">Gymnopilus dilepis</name>
    <dbReference type="NCBI Taxonomy" id="231916"/>
    <lineage>
        <taxon>Eukaryota</taxon>
        <taxon>Fungi</taxon>
        <taxon>Dikarya</taxon>
        <taxon>Basidiomycota</taxon>
        <taxon>Agaricomycotina</taxon>
        <taxon>Agaricomycetes</taxon>
        <taxon>Agaricomycetidae</taxon>
        <taxon>Agaricales</taxon>
        <taxon>Agaricineae</taxon>
        <taxon>Hymenogastraceae</taxon>
        <taxon>Gymnopilus</taxon>
    </lineage>
</organism>
<evidence type="ECO:0000313" key="2">
    <source>
        <dbReference type="EMBL" id="PPR03344.1"/>
    </source>
</evidence>
<reference evidence="2 3" key="1">
    <citation type="journal article" date="2018" name="Evol. Lett.">
        <title>Horizontal gene cluster transfer increased hallucinogenic mushroom diversity.</title>
        <authorList>
            <person name="Reynolds H.T."/>
            <person name="Vijayakumar V."/>
            <person name="Gluck-Thaler E."/>
            <person name="Korotkin H.B."/>
            <person name="Matheny P.B."/>
            <person name="Slot J.C."/>
        </authorList>
    </citation>
    <scope>NUCLEOTIDE SEQUENCE [LARGE SCALE GENOMIC DNA]</scope>
    <source>
        <strain evidence="2 3">SRW20</strain>
    </source>
</reference>
<gene>
    <name evidence="2" type="ORF">CVT26_007777</name>
</gene>
<accession>A0A409YL75</accession>
<feature type="compositionally biased region" description="Polar residues" evidence="1">
    <location>
        <begin position="1"/>
        <end position="11"/>
    </location>
</feature>
<sequence>MDAAPSSNTPVTPAAEGVSAQEAPAAPTAPRRIKGGFQFDPKNCVAWNLFGAEYLQKNPDAKPTKNDVKAMYDALSEEDKKSSHVLVWKERRAAKLKEKKVGGAQ</sequence>
<protein>
    <submittedName>
        <fullName evidence="2">Uncharacterized protein</fullName>
    </submittedName>
</protein>